<organism evidence="3 4">
    <name type="scientific">Athelia psychrophila</name>
    <dbReference type="NCBI Taxonomy" id="1759441"/>
    <lineage>
        <taxon>Eukaryota</taxon>
        <taxon>Fungi</taxon>
        <taxon>Dikarya</taxon>
        <taxon>Basidiomycota</taxon>
        <taxon>Agaricomycotina</taxon>
        <taxon>Agaricomycetes</taxon>
        <taxon>Agaricomycetidae</taxon>
        <taxon>Atheliales</taxon>
        <taxon>Atheliaceae</taxon>
        <taxon>Athelia</taxon>
    </lineage>
</organism>
<feature type="transmembrane region" description="Helical" evidence="2">
    <location>
        <begin position="123"/>
        <end position="145"/>
    </location>
</feature>
<dbReference type="Proteomes" id="UP000076532">
    <property type="component" value="Unassembled WGS sequence"/>
</dbReference>
<dbReference type="AlphaFoldDB" id="A0A166HM19"/>
<accession>A0A166HM19</accession>
<evidence type="ECO:0000313" key="4">
    <source>
        <dbReference type="Proteomes" id="UP000076532"/>
    </source>
</evidence>
<evidence type="ECO:0000256" key="1">
    <source>
        <dbReference type="SAM" id="MobiDB-lite"/>
    </source>
</evidence>
<dbReference type="EMBL" id="KV417567">
    <property type="protein sequence ID" value="KZP19009.1"/>
    <property type="molecule type" value="Genomic_DNA"/>
</dbReference>
<keyword evidence="2" id="KW-0812">Transmembrane</keyword>
<sequence>MFIRQLCTCRAFPSRRLPPIYWKQEFVPIVGLPADSMPKRFGKDFAGDEETHPSDPTPTQRSPHRRKAHLHLRYTRTQLDASTPDIRATYYGGQCSMYTIITVRGRMVASQPMRTRSPTGRTALYIATGCAADLSIIHLSLQSIFY</sequence>
<reference evidence="3 4" key="1">
    <citation type="journal article" date="2016" name="Mol. Biol. Evol.">
        <title>Comparative Genomics of Early-Diverging Mushroom-Forming Fungi Provides Insights into the Origins of Lignocellulose Decay Capabilities.</title>
        <authorList>
            <person name="Nagy L.G."/>
            <person name="Riley R."/>
            <person name="Tritt A."/>
            <person name="Adam C."/>
            <person name="Daum C."/>
            <person name="Floudas D."/>
            <person name="Sun H."/>
            <person name="Yadav J.S."/>
            <person name="Pangilinan J."/>
            <person name="Larsson K.H."/>
            <person name="Matsuura K."/>
            <person name="Barry K."/>
            <person name="Labutti K."/>
            <person name="Kuo R."/>
            <person name="Ohm R.A."/>
            <person name="Bhattacharya S.S."/>
            <person name="Shirouzu T."/>
            <person name="Yoshinaga Y."/>
            <person name="Martin F.M."/>
            <person name="Grigoriev I.V."/>
            <person name="Hibbett D.S."/>
        </authorList>
    </citation>
    <scope>NUCLEOTIDE SEQUENCE [LARGE SCALE GENOMIC DNA]</scope>
    <source>
        <strain evidence="3 4">CBS 109695</strain>
    </source>
</reference>
<evidence type="ECO:0000256" key="2">
    <source>
        <dbReference type="SAM" id="Phobius"/>
    </source>
</evidence>
<evidence type="ECO:0000313" key="3">
    <source>
        <dbReference type="EMBL" id="KZP19009.1"/>
    </source>
</evidence>
<feature type="compositionally biased region" description="Basic and acidic residues" evidence="1">
    <location>
        <begin position="40"/>
        <end position="53"/>
    </location>
</feature>
<keyword evidence="2" id="KW-0472">Membrane</keyword>
<gene>
    <name evidence="3" type="ORF">FIBSPDRAFT_933071</name>
</gene>
<proteinExistence type="predicted"/>
<keyword evidence="4" id="KW-1185">Reference proteome</keyword>
<feature type="region of interest" description="Disordered" evidence="1">
    <location>
        <begin position="40"/>
        <end position="67"/>
    </location>
</feature>
<keyword evidence="2" id="KW-1133">Transmembrane helix</keyword>
<name>A0A166HM19_9AGAM</name>
<protein>
    <submittedName>
        <fullName evidence="3">Uncharacterized protein</fullName>
    </submittedName>
</protein>